<evidence type="ECO:0000256" key="2">
    <source>
        <dbReference type="ARBA" id="ARBA00022803"/>
    </source>
</evidence>
<dbReference type="PROSITE" id="PS50005">
    <property type="entry name" value="TPR"/>
    <property type="match status" value="1"/>
</dbReference>
<evidence type="ECO:0000256" key="1">
    <source>
        <dbReference type="ARBA" id="ARBA00022737"/>
    </source>
</evidence>
<dbReference type="InterPro" id="IPR011990">
    <property type="entry name" value="TPR-like_helical_dom_sf"/>
</dbReference>
<dbReference type="SUPFAM" id="SSF48452">
    <property type="entry name" value="TPR-like"/>
    <property type="match status" value="1"/>
</dbReference>
<keyword evidence="6" id="KW-1185">Reference proteome</keyword>
<dbReference type="EMBL" id="BSOG01000002">
    <property type="protein sequence ID" value="GLR12820.1"/>
    <property type="molecule type" value="Genomic_DNA"/>
</dbReference>
<dbReference type="RefSeq" id="WP_284195954.1">
    <property type="nucleotide sequence ID" value="NZ_BSOG01000002.1"/>
</dbReference>
<reference evidence="6" key="1">
    <citation type="journal article" date="2019" name="Int. J. Syst. Evol. Microbiol.">
        <title>The Global Catalogue of Microorganisms (GCM) 10K type strain sequencing project: providing services to taxonomists for standard genome sequencing and annotation.</title>
        <authorList>
            <consortium name="The Broad Institute Genomics Platform"/>
            <consortium name="The Broad Institute Genome Sequencing Center for Infectious Disease"/>
            <person name="Wu L."/>
            <person name="Ma J."/>
        </authorList>
    </citation>
    <scope>NUCLEOTIDE SEQUENCE [LARGE SCALE GENOMIC DNA]</scope>
    <source>
        <strain evidence="6">NBRC 110044</strain>
    </source>
</reference>
<gene>
    <name evidence="5" type="ORF">GCM10007907_16100</name>
</gene>
<proteinExistence type="predicted"/>
<accession>A0ABQ5YHJ2</accession>
<evidence type="ECO:0008006" key="7">
    <source>
        <dbReference type="Google" id="ProtNLM"/>
    </source>
</evidence>
<evidence type="ECO:0000313" key="6">
    <source>
        <dbReference type="Proteomes" id="UP001156706"/>
    </source>
</evidence>
<dbReference type="PROSITE" id="PS51257">
    <property type="entry name" value="PROKAR_LIPOPROTEIN"/>
    <property type="match status" value="1"/>
</dbReference>
<dbReference type="Gene3D" id="1.25.40.10">
    <property type="entry name" value="Tetratricopeptide repeat domain"/>
    <property type="match status" value="1"/>
</dbReference>
<keyword evidence="1" id="KW-0677">Repeat</keyword>
<keyword evidence="2 3" id="KW-0802">TPR repeat</keyword>
<dbReference type="InterPro" id="IPR013105">
    <property type="entry name" value="TPR_2"/>
</dbReference>
<dbReference type="Pfam" id="PF07719">
    <property type="entry name" value="TPR_2"/>
    <property type="match status" value="1"/>
</dbReference>
<feature type="repeat" description="TPR" evidence="3">
    <location>
        <begin position="69"/>
        <end position="102"/>
    </location>
</feature>
<evidence type="ECO:0000256" key="3">
    <source>
        <dbReference type="PROSITE-ProRule" id="PRU00339"/>
    </source>
</evidence>
<dbReference type="InterPro" id="IPR019734">
    <property type="entry name" value="TPR_rpt"/>
</dbReference>
<evidence type="ECO:0000313" key="5">
    <source>
        <dbReference type="EMBL" id="GLR12820.1"/>
    </source>
</evidence>
<name>A0ABQ5YHJ2_9NEIS</name>
<feature type="signal peptide" evidence="4">
    <location>
        <begin position="1"/>
        <end position="26"/>
    </location>
</feature>
<dbReference type="Proteomes" id="UP001156706">
    <property type="component" value="Unassembled WGS sequence"/>
</dbReference>
<feature type="chain" id="PRO_5047519360" description="Tetratricopeptide repeat protein" evidence="4">
    <location>
        <begin position="27"/>
        <end position="157"/>
    </location>
</feature>
<comment type="caution">
    <text evidence="5">The sequence shown here is derived from an EMBL/GenBank/DDBJ whole genome shotgun (WGS) entry which is preliminary data.</text>
</comment>
<sequence length="157" mass="17259">MKRLIARLWLPTLLHTLLAGCSAMPAAITGDAADAYAMHREAEAAHQEGDDVKSERLLQGLLRVAPNDAETWFRLANLYARSDRPEQAAEAYQRSLMIKPHDARAWHNLGVIRQRQAAAAMMQAHSLAADDEVLRSKAAQVLQLLEQAQGTQGSAKP</sequence>
<organism evidence="5 6">
    <name type="scientific">Chitinimonas prasina</name>
    <dbReference type="NCBI Taxonomy" id="1434937"/>
    <lineage>
        <taxon>Bacteria</taxon>
        <taxon>Pseudomonadati</taxon>
        <taxon>Pseudomonadota</taxon>
        <taxon>Betaproteobacteria</taxon>
        <taxon>Neisseriales</taxon>
        <taxon>Chitinibacteraceae</taxon>
        <taxon>Chitinimonas</taxon>
    </lineage>
</organism>
<protein>
    <recommendedName>
        <fullName evidence="7">Tetratricopeptide repeat protein</fullName>
    </recommendedName>
</protein>
<evidence type="ECO:0000256" key="4">
    <source>
        <dbReference type="SAM" id="SignalP"/>
    </source>
</evidence>
<keyword evidence="4" id="KW-0732">Signal</keyword>
<dbReference type="SMART" id="SM00028">
    <property type="entry name" value="TPR"/>
    <property type="match status" value="1"/>
</dbReference>